<dbReference type="Gene3D" id="3.90.70.80">
    <property type="match status" value="1"/>
</dbReference>
<dbReference type="PANTHER" id="PTHR12419">
    <property type="entry name" value="OTU DOMAIN CONTAINING PROTEIN"/>
    <property type="match status" value="1"/>
</dbReference>
<evidence type="ECO:0000256" key="1">
    <source>
        <dbReference type="SAM" id="MobiDB-lite"/>
    </source>
</evidence>
<accession>A0AAD7UFC0</accession>
<dbReference type="EMBL" id="JAQMWT010000356">
    <property type="protein sequence ID" value="KAJ8603346.1"/>
    <property type="molecule type" value="Genomic_DNA"/>
</dbReference>
<feature type="compositionally biased region" description="Basic and acidic residues" evidence="1">
    <location>
        <begin position="188"/>
        <end position="200"/>
    </location>
</feature>
<gene>
    <name evidence="3" type="ORF">CTAYLR_004261</name>
</gene>
<name>A0AAD7UFC0_9STRA</name>
<feature type="domain" description="OTU" evidence="2">
    <location>
        <begin position="46"/>
        <end position="226"/>
    </location>
</feature>
<evidence type="ECO:0000259" key="2">
    <source>
        <dbReference type="PROSITE" id="PS50802"/>
    </source>
</evidence>
<dbReference type="AlphaFoldDB" id="A0AAD7UFC0"/>
<protein>
    <recommendedName>
        <fullName evidence="2">OTU domain-containing protein</fullName>
    </recommendedName>
</protein>
<dbReference type="GO" id="GO:0004843">
    <property type="term" value="F:cysteine-type deubiquitinase activity"/>
    <property type="evidence" value="ECO:0007669"/>
    <property type="project" value="TreeGrafter"/>
</dbReference>
<dbReference type="PANTHER" id="PTHR12419:SF11">
    <property type="entry name" value="OTU DOMAIN-CONTAINING PROTEIN DDB_G0284757"/>
    <property type="match status" value="1"/>
</dbReference>
<organism evidence="3 4">
    <name type="scientific">Chrysophaeum taylorii</name>
    <dbReference type="NCBI Taxonomy" id="2483200"/>
    <lineage>
        <taxon>Eukaryota</taxon>
        <taxon>Sar</taxon>
        <taxon>Stramenopiles</taxon>
        <taxon>Ochrophyta</taxon>
        <taxon>Pelagophyceae</taxon>
        <taxon>Pelagomonadales</taxon>
        <taxon>Pelagomonadaceae</taxon>
        <taxon>Chrysophaeum</taxon>
    </lineage>
</organism>
<comment type="caution">
    <text evidence="3">The sequence shown here is derived from an EMBL/GenBank/DDBJ whole genome shotgun (WGS) entry which is preliminary data.</text>
</comment>
<feature type="region of interest" description="Disordered" evidence="1">
    <location>
        <begin position="172"/>
        <end position="200"/>
    </location>
</feature>
<keyword evidence="4" id="KW-1185">Reference proteome</keyword>
<dbReference type="Pfam" id="PF02338">
    <property type="entry name" value="OTU"/>
    <property type="match status" value="1"/>
</dbReference>
<sequence length="351" mass="40758">MTREVVRRLKNDPRQLDPEKIVKIPEKSVVDNHRDRLNRFLEELKVDECEVRVDGACQFRALAHQLLGDESKHNEIRAEVVEKLASEKEKYFGFVVGNFDNFLGRMMVSTEWGDHLTLKAAADVYQCRICIVTSYSTKPFVHVLPSGWADKQEDKEADDTTQRERDDLLLDCPTCHSLRTPPPSAPSDNKEAEDTRRERDDDLLQDRPAIWLSFWAEVHYNSLASYEVNGERLIIIEPLFQPQATKEDDERAHQKHVRHREAPNEIERAAFAADDSSFWPGIDTDAIDADLFALFDRHALEKPKAWKTDYSESLFKDETFPNYQRAFYLRDDVMHSATMTFRSLEYTGVYS</sequence>
<evidence type="ECO:0000313" key="3">
    <source>
        <dbReference type="EMBL" id="KAJ8603346.1"/>
    </source>
</evidence>
<reference evidence="3" key="1">
    <citation type="submission" date="2023-01" db="EMBL/GenBank/DDBJ databases">
        <title>Metagenome sequencing of chrysophaentin producing Chrysophaeum taylorii.</title>
        <authorList>
            <person name="Davison J."/>
            <person name="Bewley C."/>
        </authorList>
    </citation>
    <scope>NUCLEOTIDE SEQUENCE</scope>
    <source>
        <strain evidence="3">NIES-1699</strain>
    </source>
</reference>
<dbReference type="InterPro" id="IPR003323">
    <property type="entry name" value="OTU_dom"/>
</dbReference>
<dbReference type="PROSITE" id="PS50802">
    <property type="entry name" value="OTU"/>
    <property type="match status" value="1"/>
</dbReference>
<proteinExistence type="predicted"/>
<dbReference type="InterPro" id="IPR050704">
    <property type="entry name" value="Peptidase_C85-like"/>
</dbReference>
<dbReference type="GO" id="GO:0016579">
    <property type="term" value="P:protein deubiquitination"/>
    <property type="evidence" value="ECO:0007669"/>
    <property type="project" value="TreeGrafter"/>
</dbReference>
<dbReference type="InterPro" id="IPR038765">
    <property type="entry name" value="Papain-like_cys_pep_sf"/>
</dbReference>
<evidence type="ECO:0000313" key="4">
    <source>
        <dbReference type="Proteomes" id="UP001230188"/>
    </source>
</evidence>
<dbReference type="SUPFAM" id="SSF54001">
    <property type="entry name" value="Cysteine proteinases"/>
    <property type="match status" value="1"/>
</dbReference>
<dbReference type="Proteomes" id="UP001230188">
    <property type="component" value="Unassembled WGS sequence"/>
</dbReference>